<keyword evidence="1" id="KW-0472">Membrane</keyword>
<sequence>MSKMFGRTMLNTLSLAALFSSVAAANLYQVPFGSPEFPTDDDFMPRWDDDSCTISTSTAFEVLEGPNTFPSSLSDPINSVKITPAINKTNWEQWRFDGISHMGIFLIMVMFSRDYSYYFFGKGNLRMEMFITTPPRLPST</sequence>
<evidence type="ECO:0000256" key="2">
    <source>
        <dbReference type="SAM" id="SignalP"/>
    </source>
</evidence>
<dbReference type="AlphaFoldDB" id="A0A1Y1YHE5"/>
<evidence type="ECO:0000256" key="1">
    <source>
        <dbReference type="SAM" id="Phobius"/>
    </source>
</evidence>
<organism evidence="3 4">
    <name type="scientific">Clohesyomyces aquaticus</name>
    <dbReference type="NCBI Taxonomy" id="1231657"/>
    <lineage>
        <taxon>Eukaryota</taxon>
        <taxon>Fungi</taxon>
        <taxon>Dikarya</taxon>
        <taxon>Ascomycota</taxon>
        <taxon>Pezizomycotina</taxon>
        <taxon>Dothideomycetes</taxon>
        <taxon>Pleosporomycetidae</taxon>
        <taxon>Pleosporales</taxon>
        <taxon>Lindgomycetaceae</taxon>
        <taxon>Clohesyomyces</taxon>
    </lineage>
</organism>
<keyword evidence="1" id="KW-0812">Transmembrane</keyword>
<gene>
    <name evidence="3" type="ORF">BCR34DRAFT_607413</name>
</gene>
<accession>A0A1Y1YHE5</accession>
<keyword evidence="1" id="KW-1133">Transmembrane helix</keyword>
<feature type="chain" id="PRO_5013186350" evidence="2">
    <location>
        <begin position="25"/>
        <end position="140"/>
    </location>
</feature>
<evidence type="ECO:0000313" key="3">
    <source>
        <dbReference type="EMBL" id="ORX97044.1"/>
    </source>
</evidence>
<proteinExistence type="predicted"/>
<evidence type="ECO:0000313" key="4">
    <source>
        <dbReference type="Proteomes" id="UP000193144"/>
    </source>
</evidence>
<dbReference type="OrthoDB" id="5344254at2759"/>
<dbReference type="Proteomes" id="UP000193144">
    <property type="component" value="Unassembled WGS sequence"/>
</dbReference>
<dbReference type="STRING" id="1231657.A0A1Y1YHE5"/>
<feature type="transmembrane region" description="Helical" evidence="1">
    <location>
        <begin position="99"/>
        <end position="120"/>
    </location>
</feature>
<comment type="caution">
    <text evidence="3">The sequence shown here is derived from an EMBL/GenBank/DDBJ whole genome shotgun (WGS) entry which is preliminary data.</text>
</comment>
<dbReference type="EMBL" id="MCFA01000242">
    <property type="protein sequence ID" value="ORX97044.1"/>
    <property type="molecule type" value="Genomic_DNA"/>
</dbReference>
<keyword evidence="4" id="KW-1185">Reference proteome</keyword>
<feature type="signal peptide" evidence="2">
    <location>
        <begin position="1"/>
        <end position="24"/>
    </location>
</feature>
<name>A0A1Y1YHE5_9PLEO</name>
<keyword evidence="2" id="KW-0732">Signal</keyword>
<reference evidence="3 4" key="1">
    <citation type="submission" date="2016-07" db="EMBL/GenBank/DDBJ databases">
        <title>Pervasive Adenine N6-methylation of Active Genes in Fungi.</title>
        <authorList>
            <consortium name="DOE Joint Genome Institute"/>
            <person name="Mondo S.J."/>
            <person name="Dannebaum R.O."/>
            <person name="Kuo R.C."/>
            <person name="Labutti K."/>
            <person name="Haridas S."/>
            <person name="Kuo A."/>
            <person name="Salamov A."/>
            <person name="Ahrendt S.R."/>
            <person name="Lipzen A."/>
            <person name="Sullivan W."/>
            <person name="Andreopoulos W.B."/>
            <person name="Clum A."/>
            <person name="Lindquist E."/>
            <person name="Daum C."/>
            <person name="Ramamoorthy G.K."/>
            <person name="Gryganskyi A."/>
            <person name="Culley D."/>
            <person name="Magnuson J.K."/>
            <person name="James T.Y."/>
            <person name="O'Malley M.A."/>
            <person name="Stajich J.E."/>
            <person name="Spatafora J.W."/>
            <person name="Visel A."/>
            <person name="Grigoriev I.V."/>
        </authorList>
    </citation>
    <scope>NUCLEOTIDE SEQUENCE [LARGE SCALE GENOMIC DNA]</scope>
    <source>
        <strain evidence="3 4">CBS 115471</strain>
    </source>
</reference>
<protein>
    <submittedName>
        <fullName evidence="3">Uncharacterized protein</fullName>
    </submittedName>
</protein>